<evidence type="ECO:0000256" key="1">
    <source>
        <dbReference type="SAM" id="Phobius"/>
    </source>
</evidence>
<evidence type="ECO:0000313" key="2">
    <source>
        <dbReference type="EMBL" id="KAK7375841.1"/>
    </source>
</evidence>
<reference evidence="2 3" key="1">
    <citation type="submission" date="2024-01" db="EMBL/GenBank/DDBJ databases">
        <title>The genomes of 5 underutilized Papilionoideae crops provide insights into root nodulation and disease resistanc.</title>
        <authorList>
            <person name="Jiang F."/>
        </authorList>
    </citation>
    <scope>NUCLEOTIDE SEQUENCE [LARGE SCALE GENOMIC DNA]</scope>
    <source>
        <strain evidence="2">DUOXIRENSHENG_FW03</strain>
        <tissue evidence="2">Leaves</tissue>
    </source>
</reference>
<evidence type="ECO:0000313" key="3">
    <source>
        <dbReference type="Proteomes" id="UP001386955"/>
    </source>
</evidence>
<keyword evidence="1" id="KW-0812">Transmembrane</keyword>
<keyword evidence="1" id="KW-1133">Transmembrane helix</keyword>
<dbReference type="EMBL" id="JAYMYS010000040">
    <property type="protein sequence ID" value="KAK7375841.1"/>
    <property type="molecule type" value="Genomic_DNA"/>
</dbReference>
<dbReference type="AlphaFoldDB" id="A0AAN9NMR3"/>
<comment type="caution">
    <text evidence="2">The sequence shown here is derived from an EMBL/GenBank/DDBJ whole genome shotgun (WGS) entry which is preliminary data.</text>
</comment>
<accession>A0AAN9NMR3</accession>
<protein>
    <submittedName>
        <fullName evidence="2">Uncharacterized protein</fullName>
    </submittedName>
</protein>
<name>A0AAN9NMR3_PSOTE</name>
<feature type="transmembrane region" description="Helical" evidence="1">
    <location>
        <begin position="240"/>
        <end position="257"/>
    </location>
</feature>
<sequence>MQFSILSFNLSSKKGKTLANFTLSECAILSGKLEAITFPSLVTVQSCQWSLIIFPVFLAKSKRQSRIRRLTHPVNTSSLKNGIRIRQFLRSQLLEKVNQCLSPALKLKERSPVKPNPRMLNPGREKLLTRDLINLSVVKPGQGQKFFHLGGSDQAEPLRFLPLLQLPAALWLAGVKSSDHIQPSSADEKSALSLLACSEVAYPQTLPLGLGWKLPRGWNETGLKTGLLTRFQARRKNERLVLSVSLTSIGLLLLVLARELSMAQLNIDCFGSSRNRSEECLFEASMVSYTASELEPAGFPGNSAFHFQILHILLLEWRMPLLPAPANKYYSRVGMVSL</sequence>
<keyword evidence="1" id="KW-0472">Membrane</keyword>
<keyword evidence="3" id="KW-1185">Reference proteome</keyword>
<gene>
    <name evidence="2" type="ORF">VNO78_35153</name>
</gene>
<dbReference type="Proteomes" id="UP001386955">
    <property type="component" value="Unassembled WGS sequence"/>
</dbReference>
<proteinExistence type="predicted"/>
<feature type="transmembrane region" description="Helical" evidence="1">
    <location>
        <begin position="38"/>
        <end position="59"/>
    </location>
</feature>
<organism evidence="2 3">
    <name type="scientific">Psophocarpus tetragonolobus</name>
    <name type="common">Winged bean</name>
    <name type="synonym">Dolichos tetragonolobus</name>
    <dbReference type="NCBI Taxonomy" id="3891"/>
    <lineage>
        <taxon>Eukaryota</taxon>
        <taxon>Viridiplantae</taxon>
        <taxon>Streptophyta</taxon>
        <taxon>Embryophyta</taxon>
        <taxon>Tracheophyta</taxon>
        <taxon>Spermatophyta</taxon>
        <taxon>Magnoliopsida</taxon>
        <taxon>eudicotyledons</taxon>
        <taxon>Gunneridae</taxon>
        <taxon>Pentapetalae</taxon>
        <taxon>rosids</taxon>
        <taxon>fabids</taxon>
        <taxon>Fabales</taxon>
        <taxon>Fabaceae</taxon>
        <taxon>Papilionoideae</taxon>
        <taxon>50 kb inversion clade</taxon>
        <taxon>NPAAA clade</taxon>
        <taxon>indigoferoid/millettioid clade</taxon>
        <taxon>Phaseoleae</taxon>
        <taxon>Psophocarpus</taxon>
    </lineage>
</organism>